<organism evidence="1 2">
    <name type="scientific">Microbacterium psychrotolerans</name>
    <dbReference type="NCBI Taxonomy" id="3068321"/>
    <lineage>
        <taxon>Bacteria</taxon>
        <taxon>Bacillati</taxon>
        <taxon>Actinomycetota</taxon>
        <taxon>Actinomycetes</taxon>
        <taxon>Micrococcales</taxon>
        <taxon>Microbacteriaceae</taxon>
        <taxon>Microbacterium</taxon>
    </lineage>
</organism>
<reference evidence="1 2" key="1">
    <citation type="submission" date="2023-08" db="EMBL/GenBank/DDBJ databases">
        <title>Microbacterium psychrotolerans sp. nov., a psychrotolerant bacterium isolated from soil in Heilongjiang Province, China.</title>
        <authorList>
            <person name="An P."/>
            <person name="Zhao D."/>
            <person name="Xiang H."/>
        </authorList>
    </citation>
    <scope>NUCLEOTIDE SEQUENCE [LARGE SCALE GENOMIC DNA]</scope>
    <source>
        <strain evidence="1 2">QXD-8</strain>
    </source>
</reference>
<name>A0ABU0YYB6_9MICO</name>
<accession>A0ABU0YYB6</accession>
<keyword evidence="2" id="KW-1185">Reference proteome</keyword>
<evidence type="ECO:0000313" key="1">
    <source>
        <dbReference type="EMBL" id="MDQ7877337.1"/>
    </source>
</evidence>
<dbReference type="Proteomes" id="UP001235133">
    <property type="component" value="Unassembled WGS sequence"/>
</dbReference>
<dbReference type="EMBL" id="JAVFWO010000002">
    <property type="protein sequence ID" value="MDQ7877337.1"/>
    <property type="molecule type" value="Genomic_DNA"/>
</dbReference>
<evidence type="ECO:0000313" key="2">
    <source>
        <dbReference type="Proteomes" id="UP001235133"/>
    </source>
</evidence>
<protein>
    <recommendedName>
        <fullName evidence="3">SRCR domain-containing protein</fullName>
    </recommendedName>
</protein>
<comment type="caution">
    <text evidence="1">The sequence shown here is derived from an EMBL/GenBank/DDBJ whole genome shotgun (WGS) entry which is preliminary data.</text>
</comment>
<proteinExistence type="predicted"/>
<gene>
    <name evidence="1" type="ORF">Q9R08_05035</name>
</gene>
<dbReference type="RefSeq" id="WP_308866771.1">
    <property type="nucleotide sequence ID" value="NZ_JAVFWO010000002.1"/>
</dbReference>
<sequence length="88" mass="9489">MSMSTSDQQVLEALDFPATCVITTRAGGTDALCTKPATHTATCRECGGWVAYLCDGHASWIRLNTSITKHRKCGTTGPRYALIEVQVL</sequence>
<evidence type="ECO:0008006" key="3">
    <source>
        <dbReference type="Google" id="ProtNLM"/>
    </source>
</evidence>